<dbReference type="EMBL" id="JAIXNE010000006">
    <property type="protein sequence ID" value="MCA6078398.1"/>
    <property type="molecule type" value="Genomic_DNA"/>
</dbReference>
<feature type="transmembrane region" description="Helical" evidence="5">
    <location>
        <begin position="234"/>
        <end position="252"/>
    </location>
</feature>
<name>A0A9X1HWL7_9BACT</name>
<feature type="transmembrane region" description="Helical" evidence="5">
    <location>
        <begin position="79"/>
        <end position="107"/>
    </location>
</feature>
<feature type="transmembrane region" description="Helical" evidence="5">
    <location>
        <begin position="127"/>
        <end position="149"/>
    </location>
</feature>
<evidence type="ECO:0000313" key="7">
    <source>
        <dbReference type="Proteomes" id="UP001139409"/>
    </source>
</evidence>
<evidence type="ECO:0000256" key="2">
    <source>
        <dbReference type="ARBA" id="ARBA00022692"/>
    </source>
</evidence>
<feature type="transmembrane region" description="Helical" evidence="5">
    <location>
        <begin position="156"/>
        <end position="177"/>
    </location>
</feature>
<dbReference type="GO" id="GO:0016020">
    <property type="term" value="C:membrane"/>
    <property type="evidence" value="ECO:0007669"/>
    <property type="project" value="UniProtKB-SubCell"/>
</dbReference>
<evidence type="ECO:0000256" key="5">
    <source>
        <dbReference type="SAM" id="Phobius"/>
    </source>
</evidence>
<evidence type="ECO:0000256" key="1">
    <source>
        <dbReference type="ARBA" id="ARBA00004141"/>
    </source>
</evidence>
<proteinExistence type="predicted"/>
<keyword evidence="3 5" id="KW-1133">Transmembrane helix</keyword>
<dbReference type="Proteomes" id="UP001139409">
    <property type="component" value="Unassembled WGS sequence"/>
</dbReference>
<evidence type="ECO:0000313" key="6">
    <source>
        <dbReference type="EMBL" id="MCA6078398.1"/>
    </source>
</evidence>
<feature type="transmembrane region" description="Helical" evidence="5">
    <location>
        <begin position="267"/>
        <end position="286"/>
    </location>
</feature>
<feature type="transmembrane region" description="Helical" evidence="5">
    <location>
        <begin position="197"/>
        <end position="222"/>
    </location>
</feature>
<keyword evidence="7" id="KW-1185">Reference proteome</keyword>
<sequence length="299" mass="34751">MFHKSTWLHLRIPFSFFLLPVFLFAVSISPNLNPDRLLIVFVVLHLFIYPASNGYNSYFDRDENSIGGLKNPPKVRKELYFTALIFDVIGILLALQVNLTFAVMVFIYGLVSKAYSHPSIRLKKYAWISWFIAGLFQGFFTFLMAYAGINDFDSSVILQSKTLMPAMLSSLILWGSYPMTQIYQHEEDIKRGDRTLSYVLGIRGTFHFTAIFFTMAVGAYFLYFSQFFAVRYGWQFILALLPVLIYFIYWYVQVRRSATAADYTHTMRLNFISALCLNAFFIYFFLDHTHVLQAIRAGY</sequence>
<protein>
    <submittedName>
        <fullName evidence="6">UbiA family prenyltransferase</fullName>
    </submittedName>
</protein>
<keyword evidence="4 5" id="KW-0472">Membrane</keyword>
<feature type="transmembrane region" description="Helical" evidence="5">
    <location>
        <begin position="38"/>
        <end position="58"/>
    </location>
</feature>
<reference evidence="6" key="1">
    <citation type="submission" date="2021-09" db="EMBL/GenBank/DDBJ databases">
        <title>Fulvivirga sp. isolated from coastal sediment.</title>
        <authorList>
            <person name="Yu H."/>
        </authorList>
    </citation>
    <scope>NUCLEOTIDE SEQUENCE</scope>
    <source>
        <strain evidence="6">1062</strain>
    </source>
</reference>
<keyword evidence="2 5" id="KW-0812">Transmembrane</keyword>
<organism evidence="6 7">
    <name type="scientific">Fulvivirga sedimenti</name>
    <dbReference type="NCBI Taxonomy" id="2879465"/>
    <lineage>
        <taxon>Bacteria</taxon>
        <taxon>Pseudomonadati</taxon>
        <taxon>Bacteroidota</taxon>
        <taxon>Cytophagia</taxon>
        <taxon>Cytophagales</taxon>
        <taxon>Fulvivirgaceae</taxon>
        <taxon>Fulvivirga</taxon>
    </lineage>
</organism>
<dbReference type="Pfam" id="PF01040">
    <property type="entry name" value="UbiA"/>
    <property type="match status" value="1"/>
</dbReference>
<dbReference type="AlphaFoldDB" id="A0A9X1HWL7"/>
<comment type="subcellular location">
    <subcellularLocation>
        <location evidence="1">Membrane</location>
        <topology evidence="1">Multi-pass membrane protein</topology>
    </subcellularLocation>
</comment>
<feature type="transmembrane region" description="Helical" evidence="5">
    <location>
        <begin position="12"/>
        <end position="32"/>
    </location>
</feature>
<evidence type="ECO:0000256" key="4">
    <source>
        <dbReference type="ARBA" id="ARBA00023136"/>
    </source>
</evidence>
<comment type="caution">
    <text evidence="6">The sequence shown here is derived from an EMBL/GenBank/DDBJ whole genome shotgun (WGS) entry which is preliminary data.</text>
</comment>
<gene>
    <name evidence="6" type="ORF">LDX50_26230</name>
</gene>
<dbReference type="RefSeq" id="WP_225699258.1">
    <property type="nucleotide sequence ID" value="NZ_JAIXNE010000006.1"/>
</dbReference>
<dbReference type="InterPro" id="IPR000537">
    <property type="entry name" value="UbiA_prenyltransferase"/>
</dbReference>
<evidence type="ECO:0000256" key="3">
    <source>
        <dbReference type="ARBA" id="ARBA00022989"/>
    </source>
</evidence>
<dbReference type="GO" id="GO:0016765">
    <property type="term" value="F:transferase activity, transferring alkyl or aryl (other than methyl) groups"/>
    <property type="evidence" value="ECO:0007669"/>
    <property type="project" value="InterPro"/>
</dbReference>
<accession>A0A9X1HWL7</accession>